<accession>X1E4P4</accession>
<organism evidence="1">
    <name type="scientific">marine sediment metagenome</name>
    <dbReference type="NCBI Taxonomy" id="412755"/>
    <lineage>
        <taxon>unclassified sequences</taxon>
        <taxon>metagenomes</taxon>
        <taxon>ecological metagenomes</taxon>
    </lineage>
</organism>
<gene>
    <name evidence="1" type="ORF">S03H2_00577</name>
</gene>
<dbReference type="EMBL" id="BARU01000123">
    <property type="protein sequence ID" value="GAH27487.1"/>
    <property type="molecule type" value="Genomic_DNA"/>
</dbReference>
<evidence type="ECO:0000313" key="1">
    <source>
        <dbReference type="EMBL" id="GAH27487.1"/>
    </source>
</evidence>
<reference evidence="1" key="1">
    <citation type="journal article" date="2014" name="Front. Microbiol.">
        <title>High frequency of phylogenetically diverse reductive dehalogenase-homologous genes in deep subseafloor sedimentary metagenomes.</title>
        <authorList>
            <person name="Kawai M."/>
            <person name="Futagami T."/>
            <person name="Toyoda A."/>
            <person name="Takaki Y."/>
            <person name="Nishi S."/>
            <person name="Hori S."/>
            <person name="Arai W."/>
            <person name="Tsubouchi T."/>
            <person name="Morono Y."/>
            <person name="Uchiyama I."/>
            <person name="Ito T."/>
            <person name="Fujiyama A."/>
            <person name="Inagaki F."/>
            <person name="Takami H."/>
        </authorList>
    </citation>
    <scope>NUCLEOTIDE SEQUENCE</scope>
    <source>
        <strain evidence="1">Expedition CK06-06</strain>
    </source>
</reference>
<protein>
    <submittedName>
        <fullName evidence="1">Uncharacterized protein</fullName>
    </submittedName>
</protein>
<proteinExistence type="predicted"/>
<dbReference type="AlphaFoldDB" id="X1E4P4"/>
<name>X1E4P4_9ZZZZ</name>
<comment type="caution">
    <text evidence="1">The sequence shown here is derived from an EMBL/GenBank/DDBJ whole genome shotgun (WGS) entry which is preliminary data.</text>
</comment>
<sequence length="157" mass="18051">RFSLVVKCPDVPPNPFEVPPNDRVFKLTQHVTNPCDWVYLTTPWRVFFTVVPDPVRNWLLLADTPLGRWYFFDSADGVPDEGHVFHNWATACDPGVPAIEGIAIVTWTKQATDILEAINMEKATDLFMEMRPREDGKLVYKFCRLQDATNIKILFEP</sequence>
<feature type="non-terminal residue" evidence="1">
    <location>
        <position position="1"/>
    </location>
</feature>